<dbReference type="KEGG" id="hmd:CTT34_09915"/>
<protein>
    <submittedName>
        <fullName evidence="2">Uncharacterized protein</fullName>
    </submittedName>
</protein>
<gene>
    <name evidence="2" type="ORF">CTT34_09915</name>
</gene>
<organism evidence="2 3">
    <name type="scientific">Vreelandella aquamarina</name>
    <dbReference type="NCBI Taxonomy" id="77097"/>
    <lineage>
        <taxon>Bacteria</taxon>
        <taxon>Pseudomonadati</taxon>
        <taxon>Pseudomonadota</taxon>
        <taxon>Gammaproteobacteria</taxon>
        <taxon>Oceanospirillales</taxon>
        <taxon>Halomonadaceae</taxon>
        <taxon>Vreelandella</taxon>
    </lineage>
</organism>
<proteinExistence type="predicted"/>
<evidence type="ECO:0000313" key="3">
    <source>
        <dbReference type="Proteomes" id="UP000463949"/>
    </source>
</evidence>
<evidence type="ECO:0000256" key="1">
    <source>
        <dbReference type="SAM" id="Phobius"/>
    </source>
</evidence>
<name>A0A857GS84_9GAMM</name>
<keyword evidence="1" id="KW-1133">Transmembrane helix</keyword>
<keyword evidence="1" id="KW-0812">Transmembrane</keyword>
<dbReference type="EMBL" id="CP024621">
    <property type="protein sequence ID" value="QHD49981.1"/>
    <property type="molecule type" value="Genomic_DNA"/>
</dbReference>
<dbReference type="Proteomes" id="UP000463949">
    <property type="component" value="Chromosome"/>
</dbReference>
<feature type="transmembrane region" description="Helical" evidence="1">
    <location>
        <begin position="41"/>
        <end position="62"/>
    </location>
</feature>
<reference evidence="2 3" key="1">
    <citation type="submission" date="2017-10" db="EMBL/GenBank/DDBJ databases">
        <title>Coral associated bacteria.</title>
        <authorList>
            <person name="Wang X."/>
        </authorList>
    </citation>
    <scope>NUCLEOTIDE SEQUENCE [LARGE SCALE GENOMIC DNA]</scope>
    <source>
        <strain evidence="2 3">SCSIO 43005</strain>
    </source>
</reference>
<accession>A0A857GS84</accession>
<keyword evidence="1" id="KW-0472">Membrane</keyword>
<evidence type="ECO:0000313" key="2">
    <source>
        <dbReference type="EMBL" id="QHD49981.1"/>
    </source>
</evidence>
<dbReference type="AlphaFoldDB" id="A0A857GS84"/>
<sequence length="68" mass="7713">MTPPHSDPRQRERRLALVLLALFLFCPPVLLLIDRLPSAVGWLPIYLLLTWGALIGLAAWLAERPKRS</sequence>